<protein>
    <submittedName>
        <fullName evidence="2">Uncharacterized protein</fullName>
    </submittedName>
</protein>
<accession>A0A1F7FKY9</accession>
<gene>
    <name evidence="2" type="ORF">A2519_21160</name>
</gene>
<dbReference type="Gene3D" id="3.60.21.70">
    <property type="entry name" value="PhoD-like phosphatase"/>
    <property type="match status" value="1"/>
</dbReference>
<keyword evidence="1" id="KW-0812">Transmembrane</keyword>
<sequence length="922" mass="103331">MYGILTGKTPHFGDGTLVRKAVLQKQNLRSKMLKIYTIIIIVLTFFPVFSNKQDSKQNIRKPQIMEKISRIWIGKDFWANRLQDWRLRNGRVECVCPYTGIHHHLRTLHVVTSELIAKNAGFTISFRTGIRREGEFREGKSFTGVLIGAGAGKLDYRASSLIHCLPGQGGGIICALNDTGGIQFLSNSENNIDSLYQYIDDQKPDRRLGIEFDPYKVYTLTLTGAPQGGGAYSLTFSVWHPEKKEPVSSVVLDNITAESLAGTIALVSHGGARGFAANYWYKNLELSGADISYHPEREFSPIVNSLYSISETTVKMTVQFPPLGFNDSREVILNVDPENRNNKKKEYKSLISEPSYTAKFRIENWKSKKPVRYTLQYIYFGELSTLSGVLKNDPVKKDSIIIAAFTGNMNCGKPPDASSGEEAYGTKGRWTADNIWFPHSSMISHVVSQQPDLLVYTGDQIYEGGNPTYKTVGRNNTIDYLYKWFIWCWAHREITANIPSIVLMDDHDYWQGNIFGEGGVLNYISNHDSGGFTTDPEFVKMIEETQVSHNPDPYDPAPIENGIPVYYGGFKYGGVSFAFIEDRKFKSSSRMARRILEARGFTINTLKDLAPLQPDDAVLLGDRQIAFLEKWVKDWANADMKVVLTQGIFNSLITDNNGEMGLSIDQGGWPVSGRNRALSVFRKGCAFIIGGDQHLGSVQQYGINGWGDAGYQFSVPAVASKFRRWWDPAEPGKNRLPGSPEYTGDFTDKHGNKMTVKAVANPKLGAMDVYQKSMEKNGRKNFHNFADRELGADGYGIVRLIKPDRKIVIEAWPWESGKKENPEQFKDWPVSISMYDNYGSNVSHGLPRIISKGIKNPVITVIDENTNETVLAVRTNGNSFEPRVHSPGKYTVIVGEHGKKTKCFKGLTSQKGKTDQELKAIF</sequence>
<feature type="transmembrane region" description="Helical" evidence="1">
    <location>
        <begin position="33"/>
        <end position="50"/>
    </location>
</feature>
<comment type="caution">
    <text evidence="2">The sequence shown here is derived from an EMBL/GenBank/DDBJ whole genome shotgun (WGS) entry which is preliminary data.</text>
</comment>
<dbReference type="InterPro" id="IPR029052">
    <property type="entry name" value="Metallo-depent_PP-like"/>
</dbReference>
<organism evidence="2 3">
    <name type="scientific">Candidatus Raymondbacteria bacterium RIFOXYD12_FULL_49_13</name>
    <dbReference type="NCBI Taxonomy" id="1817890"/>
    <lineage>
        <taxon>Bacteria</taxon>
        <taxon>Raymondiibacteriota</taxon>
    </lineage>
</organism>
<dbReference type="Proteomes" id="UP000179243">
    <property type="component" value="Unassembled WGS sequence"/>
</dbReference>
<keyword evidence="1" id="KW-1133">Transmembrane helix</keyword>
<proteinExistence type="predicted"/>
<dbReference type="AlphaFoldDB" id="A0A1F7FKY9"/>
<evidence type="ECO:0000313" key="3">
    <source>
        <dbReference type="Proteomes" id="UP000179243"/>
    </source>
</evidence>
<dbReference type="SUPFAM" id="SSF56300">
    <property type="entry name" value="Metallo-dependent phosphatases"/>
    <property type="match status" value="1"/>
</dbReference>
<evidence type="ECO:0000256" key="1">
    <source>
        <dbReference type="SAM" id="Phobius"/>
    </source>
</evidence>
<evidence type="ECO:0000313" key="2">
    <source>
        <dbReference type="EMBL" id="OGK07379.1"/>
    </source>
</evidence>
<name>A0A1F7FKY9_UNCRA</name>
<dbReference type="EMBL" id="MFYX01000009">
    <property type="protein sequence ID" value="OGK07379.1"/>
    <property type="molecule type" value="Genomic_DNA"/>
</dbReference>
<dbReference type="InterPro" id="IPR038607">
    <property type="entry name" value="PhoD-like_sf"/>
</dbReference>
<reference evidence="2 3" key="1">
    <citation type="journal article" date="2016" name="Nat. Commun.">
        <title>Thousands of microbial genomes shed light on interconnected biogeochemical processes in an aquifer system.</title>
        <authorList>
            <person name="Anantharaman K."/>
            <person name="Brown C.T."/>
            <person name="Hug L.A."/>
            <person name="Sharon I."/>
            <person name="Castelle C.J."/>
            <person name="Probst A.J."/>
            <person name="Thomas B.C."/>
            <person name="Singh A."/>
            <person name="Wilkins M.J."/>
            <person name="Karaoz U."/>
            <person name="Brodie E.L."/>
            <person name="Williams K.H."/>
            <person name="Hubbard S.S."/>
            <person name="Banfield J.F."/>
        </authorList>
    </citation>
    <scope>NUCLEOTIDE SEQUENCE [LARGE SCALE GENOMIC DNA]</scope>
</reference>
<keyword evidence="1" id="KW-0472">Membrane</keyword>